<dbReference type="Proteomes" id="UP000278807">
    <property type="component" value="Unassembled WGS sequence"/>
</dbReference>
<keyword evidence="2" id="KW-0963">Cytoplasm</keyword>
<dbReference type="AlphaFoldDB" id="A0A0R3T9I5"/>
<evidence type="ECO:0000313" key="7">
    <source>
        <dbReference type="WBParaSite" id="HNAJ_0000372401-mRNA-1"/>
    </source>
</evidence>
<dbReference type="Pfam" id="PF00595">
    <property type="entry name" value="PDZ"/>
    <property type="match status" value="1"/>
</dbReference>
<sequence>MYGSIEVNLHKQKHSTLGLTISGGADRGYPPRITGIKPGSIADKSDCLMVNDIIKSINGSSTTNLTYEQIVKLTKCSDTSIRLGLEYVLTDSEGLEGSPPVTVGSLQRPLCCLFVLEIKELVVGQIDGHQARIHSPRTCERILWHNCSWRALQSGKWSVPFDDLSNKTQKLCRKGDRILAIDGVQTRGLTCEESMKLLVCHRSGISLFIEYDVADIGAEGRQGSGPFEIEIDKLPTERLGAHLAAFGENLQGKTRLLISHILDGSIADRCGALQVGDLIETINGRNAAVLSLQEANELLCDTSARSVKLRILPCPEIFYQSLLCYAYFDS</sequence>
<proteinExistence type="predicted"/>
<name>A0A0R3T9I5_RODNA</name>
<evidence type="ECO:0000256" key="3">
    <source>
        <dbReference type="ARBA" id="ARBA00022737"/>
    </source>
</evidence>
<reference evidence="5 6" key="2">
    <citation type="submission" date="2018-11" db="EMBL/GenBank/DDBJ databases">
        <authorList>
            <consortium name="Pathogen Informatics"/>
        </authorList>
    </citation>
    <scope>NUCLEOTIDE SEQUENCE [LARGE SCALE GENOMIC DNA]</scope>
</reference>
<dbReference type="GO" id="GO:0098887">
    <property type="term" value="P:neurotransmitter receptor transport, endosome to postsynaptic membrane"/>
    <property type="evidence" value="ECO:0007669"/>
    <property type="project" value="TreeGrafter"/>
</dbReference>
<dbReference type="WBParaSite" id="HNAJ_0000372401-mRNA-1">
    <property type="protein sequence ID" value="HNAJ_0000372401-mRNA-1"/>
    <property type="gene ID" value="HNAJ_0000372401"/>
</dbReference>
<keyword evidence="6" id="KW-1185">Reference proteome</keyword>
<evidence type="ECO:0000313" key="6">
    <source>
        <dbReference type="Proteomes" id="UP000278807"/>
    </source>
</evidence>
<dbReference type="EMBL" id="UZAE01002271">
    <property type="protein sequence ID" value="VDN99581.1"/>
    <property type="molecule type" value="Genomic_DNA"/>
</dbReference>
<dbReference type="InterPro" id="IPR036034">
    <property type="entry name" value="PDZ_sf"/>
</dbReference>
<dbReference type="PROSITE" id="PS50106">
    <property type="entry name" value="PDZ"/>
    <property type="match status" value="2"/>
</dbReference>
<dbReference type="SMART" id="SM00228">
    <property type="entry name" value="PDZ"/>
    <property type="match status" value="2"/>
</dbReference>
<dbReference type="SUPFAM" id="SSF50156">
    <property type="entry name" value="PDZ domain-like"/>
    <property type="match status" value="3"/>
</dbReference>
<dbReference type="Pfam" id="PF17820">
    <property type="entry name" value="PDZ_6"/>
    <property type="match status" value="1"/>
</dbReference>
<feature type="domain" description="PDZ" evidence="4">
    <location>
        <begin position="6"/>
        <end position="89"/>
    </location>
</feature>
<dbReference type="PANTHER" id="PTHR46227:SF2">
    <property type="entry name" value="FI03335P"/>
    <property type="match status" value="1"/>
</dbReference>
<dbReference type="Gene3D" id="2.30.42.10">
    <property type="match status" value="2"/>
</dbReference>
<evidence type="ECO:0000256" key="2">
    <source>
        <dbReference type="ARBA" id="ARBA00022490"/>
    </source>
</evidence>
<protein>
    <submittedName>
        <fullName evidence="7">PDZ domain-containing protein</fullName>
    </submittedName>
</protein>
<evidence type="ECO:0000256" key="1">
    <source>
        <dbReference type="ARBA" id="ARBA00004496"/>
    </source>
</evidence>
<comment type="subcellular location">
    <subcellularLocation>
        <location evidence="1">Cytoplasm</location>
    </subcellularLocation>
</comment>
<dbReference type="OrthoDB" id="75502at2759"/>
<dbReference type="InterPro" id="IPR001478">
    <property type="entry name" value="PDZ"/>
</dbReference>
<dbReference type="PANTHER" id="PTHR46227">
    <property type="entry name" value="GLUTAMATE RECEPTOR-INTERACTING PROTEIN GRIP"/>
    <property type="match status" value="1"/>
</dbReference>
<feature type="domain" description="PDZ" evidence="4">
    <location>
        <begin position="228"/>
        <end position="299"/>
    </location>
</feature>
<organism evidence="7">
    <name type="scientific">Rodentolepis nana</name>
    <name type="common">Dwarf tapeworm</name>
    <name type="synonym">Hymenolepis nana</name>
    <dbReference type="NCBI Taxonomy" id="102285"/>
    <lineage>
        <taxon>Eukaryota</taxon>
        <taxon>Metazoa</taxon>
        <taxon>Spiralia</taxon>
        <taxon>Lophotrochozoa</taxon>
        <taxon>Platyhelminthes</taxon>
        <taxon>Cestoda</taxon>
        <taxon>Eucestoda</taxon>
        <taxon>Cyclophyllidea</taxon>
        <taxon>Hymenolepididae</taxon>
        <taxon>Rodentolepis</taxon>
    </lineage>
</organism>
<evidence type="ECO:0000259" key="4">
    <source>
        <dbReference type="PROSITE" id="PS50106"/>
    </source>
</evidence>
<dbReference type="STRING" id="102285.A0A0R3T9I5"/>
<dbReference type="InterPro" id="IPR041489">
    <property type="entry name" value="PDZ_6"/>
</dbReference>
<evidence type="ECO:0000313" key="5">
    <source>
        <dbReference type="EMBL" id="VDN99581.1"/>
    </source>
</evidence>
<reference evidence="7" key="1">
    <citation type="submission" date="2017-02" db="UniProtKB">
        <authorList>
            <consortium name="WormBaseParasite"/>
        </authorList>
    </citation>
    <scope>IDENTIFICATION</scope>
</reference>
<dbReference type="GO" id="GO:0005737">
    <property type="term" value="C:cytoplasm"/>
    <property type="evidence" value="ECO:0007669"/>
    <property type="project" value="UniProtKB-SubCell"/>
</dbReference>
<accession>A0A0R3T9I5</accession>
<keyword evidence="3" id="KW-0677">Repeat</keyword>
<dbReference type="InterPro" id="IPR043545">
    <property type="entry name" value="GRIP1/2"/>
</dbReference>
<gene>
    <name evidence="5" type="ORF">HNAJ_LOCUS3722</name>
</gene>